<reference evidence="2 3" key="1">
    <citation type="submission" date="2021-06" db="EMBL/GenBank/DDBJ databases">
        <authorList>
            <person name="Palmer J.M."/>
        </authorList>
    </citation>
    <scope>NUCLEOTIDE SEQUENCE [LARGE SCALE GENOMIC DNA]</scope>
    <source>
        <strain evidence="2 3">XC_2019</strain>
        <tissue evidence="2">Muscle</tissue>
    </source>
</reference>
<evidence type="ECO:0000313" key="3">
    <source>
        <dbReference type="Proteomes" id="UP001434883"/>
    </source>
</evidence>
<sequence>MKLFDGSPDHRARAANQRESLKSPFHLKEEPKVEEAPSPRPSSQCQSQVQPSFPGSFCQDGPTGTAAAMESLKPREGSPMAKNSLLSQDINVKVASELLIKLSGRLKDLCDG</sequence>
<keyword evidence="3" id="KW-1185">Reference proteome</keyword>
<organism evidence="2 3">
    <name type="scientific">Xenoophorus captivus</name>
    <dbReference type="NCBI Taxonomy" id="1517983"/>
    <lineage>
        <taxon>Eukaryota</taxon>
        <taxon>Metazoa</taxon>
        <taxon>Chordata</taxon>
        <taxon>Craniata</taxon>
        <taxon>Vertebrata</taxon>
        <taxon>Euteleostomi</taxon>
        <taxon>Actinopterygii</taxon>
        <taxon>Neopterygii</taxon>
        <taxon>Teleostei</taxon>
        <taxon>Neoteleostei</taxon>
        <taxon>Acanthomorphata</taxon>
        <taxon>Ovalentaria</taxon>
        <taxon>Atherinomorphae</taxon>
        <taxon>Cyprinodontiformes</taxon>
        <taxon>Goodeidae</taxon>
        <taxon>Xenoophorus</taxon>
    </lineage>
</organism>
<gene>
    <name evidence="2" type="ORF">XENOCAPTIV_010416</name>
</gene>
<evidence type="ECO:0000256" key="1">
    <source>
        <dbReference type="SAM" id="MobiDB-lite"/>
    </source>
</evidence>
<feature type="region of interest" description="Disordered" evidence="1">
    <location>
        <begin position="1"/>
        <end position="83"/>
    </location>
</feature>
<comment type="caution">
    <text evidence="2">The sequence shown here is derived from an EMBL/GenBank/DDBJ whole genome shotgun (WGS) entry which is preliminary data.</text>
</comment>
<name>A0ABV0RAZ0_9TELE</name>
<evidence type="ECO:0000313" key="2">
    <source>
        <dbReference type="EMBL" id="MEQ2205285.1"/>
    </source>
</evidence>
<accession>A0ABV0RAZ0</accession>
<feature type="compositionally biased region" description="Basic and acidic residues" evidence="1">
    <location>
        <begin position="26"/>
        <end position="37"/>
    </location>
</feature>
<proteinExistence type="predicted"/>
<protein>
    <submittedName>
        <fullName evidence="2">Uncharacterized protein</fullName>
    </submittedName>
</protein>
<feature type="compositionally biased region" description="Low complexity" evidence="1">
    <location>
        <begin position="41"/>
        <end position="54"/>
    </location>
</feature>
<dbReference type="EMBL" id="JAHRIN010042033">
    <property type="protein sequence ID" value="MEQ2205285.1"/>
    <property type="molecule type" value="Genomic_DNA"/>
</dbReference>
<dbReference type="Proteomes" id="UP001434883">
    <property type="component" value="Unassembled WGS sequence"/>
</dbReference>